<organism evidence="1 2">
    <name type="scientific">Novosphingobium cyanobacteriorum</name>
    <dbReference type="NCBI Taxonomy" id="3024215"/>
    <lineage>
        <taxon>Bacteria</taxon>
        <taxon>Pseudomonadati</taxon>
        <taxon>Pseudomonadota</taxon>
        <taxon>Alphaproteobacteria</taxon>
        <taxon>Sphingomonadales</taxon>
        <taxon>Sphingomonadaceae</taxon>
        <taxon>Novosphingobium</taxon>
    </lineage>
</organism>
<gene>
    <name evidence="1" type="ORF">POM99_17540</name>
</gene>
<dbReference type="Proteomes" id="UP001222770">
    <property type="component" value="Unassembled WGS sequence"/>
</dbReference>
<evidence type="ECO:0000313" key="1">
    <source>
        <dbReference type="EMBL" id="MDF8335015.1"/>
    </source>
</evidence>
<reference evidence="1 2" key="1">
    <citation type="submission" date="2023-03" db="EMBL/GenBank/DDBJ databases">
        <title>Novosphingobium cyanobacteriorum sp. nov., isolated from a eutrophic reservoir during the Microcystis bloom period.</title>
        <authorList>
            <person name="Kang M."/>
            <person name="Le V."/>
            <person name="Ko S.-R."/>
            <person name="Lee S.-A."/>
            <person name="Ahn C.-Y."/>
        </authorList>
    </citation>
    <scope>NUCLEOTIDE SEQUENCE [LARGE SCALE GENOMIC DNA]</scope>
    <source>
        <strain evidence="1 2">HBC54</strain>
    </source>
</reference>
<name>A0ABT6CM80_9SPHN</name>
<dbReference type="RefSeq" id="WP_277279786.1">
    <property type="nucleotide sequence ID" value="NZ_JAROCY010000019.1"/>
</dbReference>
<keyword evidence="2" id="KW-1185">Reference proteome</keyword>
<dbReference type="EMBL" id="JAROCY010000019">
    <property type="protein sequence ID" value="MDF8335015.1"/>
    <property type="molecule type" value="Genomic_DNA"/>
</dbReference>
<evidence type="ECO:0000313" key="2">
    <source>
        <dbReference type="Proteomes" id="UP001222770"/>
    </source>
</evidence>
<accession>A0ABT6CM80</accession>
<sequence>MDQSAGIPRTLIANPIALQAEFDRRDLGYLAGMRLPDIRLPEGVMLRSTPVAVVFAGAPAFEVAMPEVSGGAMQLTIRLGLHDGAPHILVLRNEWVAPPGWSFRRVGACHAIVHESDEAAIRFQILDNHEIALERLVSHAQQRKLTIDSLGVSVDGKRLMLHDRASALVGLSV</sequence>
<protein>
    <submittedName>
        <fullName evidence="1">Uncharacterized protein</fullName>
    </submittedName>
</protein>
<comment type="caution">
    <text evidence="1">The sequence shown here is derived from an EMBL/GenBank/DDBJ whole genome shotgun (WGS) entry which is preliminary data.</text>
</comment>
<proteinExistence type="predicted"/>